<dbReference type="Proteomes" id="UP001085076">
    <property type="component" value="Miscellaneous, Linkage group lg09"/>
</dbReference>
<comment type="caution">
    <text evidence="2">The sequence shown here is derived from an EMBL/GenBank/DDBJ whole genome shotgun (WGS) entry which is preliminary data.</text>
</comment>
<gene>
    <name evidence="2" type="ORF">J5N97_028419</name>
</gene>
<evidence type="ECO:0000313" key="2">
    <source>
        <dbReference type="EMBL" id="KAJ0963297.1"/>
    </source>
</evidence>
<protein>
    <submittedName>
        <fullName evidence="2">Uncharacterized protein</fullName>
    </submittedName>
</protein>
<feature type="region of interest" description="Disordered" evidence="1">
    <location>
        <begin position="1"/>
        <end position="27"/>
    </location>
</feature>
<dbReference type="EMBL" id="JAGGNH010000009">
    <property type="protein sequence ID" value="KAJ0963297.1"/>
    <property type="molecule type" value="Genomic_DNA"/>
</dbReference>
<organism evidence="2 3">
    <name type="scientific">Dioscorea zingiberensis</name>
    <dbReference type="NCBI Taxonomy" id="325984"/>
    <lineage>
        <taxon>Eukaryota</taxon>
        <taxon>Viridiplantae</taxon>
        <taxon>Streptophyta</taxon>
        <taxon>Embryophyta</taxon>
        <taxon>Tracheophyta</taxon>
        <taxon>Spermatophyta</taxon>
        <taxon>Magnoliopsida</taxon>
        <taxon>Liliopsida</taxon>
        <taxon>Dioscoreales</taxon>
        <taxon>Dioscoreaceae</taxon>
        <taxon>Dioscorea</taxon>
    </lineage>
</organism>
<reference evidence="2" key="1">
    <citation type="submission" date="2021-03" db="EMBL/GenBank/DDBJ databases">
        <authorList>
            <person name="Li Z."/>
            <person name="Yang C."/>
        </authorList>
    </citation>
    <scope>NUCLEOTIDE SEQUENCE</scope>
    <source>
        <strain evidence="2">Dzin_1.0</strain>
        <tissue evidence="2">Leaf</tissue>
    </source>
</reference>
<reference evidence="2" key="2">
    <citation type="journal article" date="2022" name="Hortic Res">
        <title>The genome of Dioscorea zingiberensis sheds light on the biosynthesis, origin and evolution of the medicinally important diosgenin saponins.</title>
        <authorList>
            <person name="Li Y."/>
            <person name="Tan C."/>
            <person name="Li Z."/>
            <person name="Guo J."/>
            <person name="Li S."/>
            <person name="Chen X."/>
            <person name="Wang C."/>
            <person name="Dai X."/>
            <person name="Yang H."/>
            <person name="Song W."/>
            <person name="Hou L."/>
            <person name="Xu J."/>
            <person name="Tong Z."/>
            <person name="Xu A."/>
            <person name="Yuan X."/>
            <person name="Wang W."/>
            <person name="Yang Q."/>
            <person name="Chen L."/>
            <person name="Sun Z."/>
            <person name="Wang K."/>
            <person name="Pan B."/>
            <person name="Chen J."/>
            <person name="Bao Y."/>
            <person name="Liu F."/>
            <person name="Qi X."/>
            <person name="Gang D.R."/>
            <person name="Wen J."/>
            <person name="Li J."/>
        </authorList>
    </citation>
    <scope>NUCLEOTIDE SEQUENCE</scope>
    <source>
        <strain evidence="2">Dzin_1.0</strain>
    </source>
</reference>
<proteinExistence type="predicted"/>
<evidence type="ECO:0000313" key="3">
    <source>
        <dbReference type="Proteomes" id="UP001085076"/>
    </source>
</evidence>
<keyword evidence="3" id="KW-1185">Reference proteome</keyword>
<evidence type="ECO:0000256" key="1">
    <source>
        <dbReference type="SAM" id="MobiDB-lite"/>
    </source>
</evidence>
<sequence length="88" mass="9282">MKATSFGYSRSGQDSRSPEKTSSLISAPPWISSSLPSIEIGSLFVRVAPATLIEKPATTASDRPLVSIRSRIQGRGLTGNQIISSSCS</sequence>
<accession>A0A9D5BZE2</accession>
<name>A0A9D5BZE2_9LILI</name>
<dbReference type="AlphaFoldDB" id="A0A9D5BZE2"/>